<dbReference type="Proteomes" id="UP001147653">
    <property type="component" value="Unassembled WGS sequence"/>
</dbReference>
<organism evidence="1 2">
    <name type="scientific">Solirubrobacter phytolaccae</name>
    <dbReference type="NCBI Taxonomy" id="1404360"/>
    <lineage>
        <taxon>Bacteria</taxon>
        <taxon>Bacillati</taxon>
        <taxon>Actinomycetota</taxon>
        <taxon>Thermoleophilia</taxon>
        <taxon>Solirubrobacterales</taxon>
        <taxon>Solirubrobacteraceae</taxon>
        <taxon>Solirubrobacter</taxon>
    </lineage>
</organism>
<name>A0A9X3NID9_9ACTN</name>
<accession>A0A9X3NID9</accession>
<evidence type="ECO:0000313" key="2">
    <source>
        <dbReference type="Proteomes" id="UP001147653"/>
    </source>
</evidence>
<comment type="caution">
    <text evidence="1">The sequence shown here is derived from an EMBL/GenBank/DDBJ whole genome shotgun (WGS) entry which is preliminary data.</text>
</comment>
<evidence type="ECO:0000313" key="1">
    <source>
        <dbReference type="EMBL" id="MDA0185814.1"/>
    </source>
</evidence>
<proteinExistence type="predicted"/>
<gene>
    <name evidence="1" type="ORF">OJ997_36255</name>
</gene>
<feature type="non-terminal residue" evidence="1">
    <location>
        <position position="273"/>
    </location>
</feature>
<reference evidence="1" key="1">
    <citation type="submission" date="2022-10" db="EMBL/GenBank/DDBJ databases">
        <title>The WGS of Solirubrobacter phytolaccae KCTC 29190.</title>
        <authorList>
            <person name="Jiang Z."/>
        </authorList>
    </citation>
    <scope>NUCLEOTIDE SEQUENCE</scope>
    <source>
        <strain evidence="1">KCTC 29190</strain>
    </source>
</reference>
<dbReference type="AlphaFoldDB" id="A0A9X3NID9"/>
<keyword evidence="2" id="KW-1185">Reference proteome</keyword>
<sequence>MAIATPASAGTLDVPNACFWSLNSTWQTQNIDLTGTSTPNPLAPGSGLTLTGASAHSRLPDWVGPTGAGAGILKPGPNELPTKVWLALAADNTAQAVQVLVLDTVARTTVTDNGDGTYSATPIDVTLPLPDTSWTAGGVGTVGFRQGGAGTLPPIPAGRGGAMITPKGSVFISVTTSVGVPLQIDCQPGNPSADRYSVVPATAGAFESVPVQSGASAVPAPKPQPAVAVRSTSLKAAGRTVKVALSCTAADCKGAVTLKAGSTSLAAKKTYSL</sequence>
<protein>
    <submittedName>
        <fullName evidence="1">Uncharacterized protein</fullName>
    </submittedName>
</protein>
<dbReference type="EMBL" id="JAPDDP010000160">
    <property type="protein sequence ID" value="MDA0185814.1"/>
    <property type="molecule type" value="Genomic_DNA"/>
</dbReference>